<dbReference type="EMBL" id="CAJFDH010000001">
    <property type="protein sequence ID" value="CAD5206453.1"/>
    <property type="molecule type" value="Genomic_DNA"/>
</dbReference>
<evidence type="ECO:0000313" key="3">
    <source>
        <dbReference type="Proteomes" id="UP000614601"/>
    </source>
</evidence>
<accession>A0A811JT52</accession>
<gene>
    <name evidence="2" type="ORF">BOKJ2_LOCUS1137</name>
</gene>
<dbReference type="OrthoDB" id="5831141at2759"/>
<dbReference type="Proteomes" id="UP000783686">
    <property type="component" value="Unassembled WGS sequence"/>
</dbReference>
<organism evidence="2 3">
    <name type="scientific">Bursaphelenchus okinawaensis</name>
    <dbReference type="NCBI Taxonomy" id="465554"/>
    <lineage>
        <taxon>Eukaryota</taxon>
        <taxon>Metazoa</taxon>
        <taxon>Ecdysozoa</taxon>
        <taxon>Nematoda</taxon>
        <taxon>Chromadorea</taxon>
        <taxon>Rhabditida</taxon>
        <taxon>Tylenchina</taxon>
        <taxon>Tylenchomorpha</taxon>
        <taxon>Aphelenchoidea</taxon>
        <taxon>Aphelenchoididae</taxon>
        <taxon>Bursaphelenchus</taxon>
    </lineage>
</organism>
<dbReference type="Proteomes" id="UP000614601">
    <property type="component" value="Unassembled WGS sequence"/>
</dbReference>
<feature type="compositionally biased region" description="Basic and acidic residues" evidence="1">
    <location>
        <begin position="86"/>
        <end position="102"/>
    </location>
</feature>
<keyword evidence="3" id="KW-1185">Reference proteome</keyword>
<proteinExistence type="predicted"/>
<reference evidence="2" key="1">
    <citation type="submission" date="2020-09" db="EMBL/GenBank/DDBJ databases">
        <authorList>
            <person name="Kikuchi T."/>
        </authorList>
    </citation>
    <scope>NUCLEOTIDE SEQUENCE</scope>
    <source>
        <strain evidence="2">SH1</strain>
    </source>
</reference>
<evidence type="ECO:0000256" key="1">
    <source>
        <dbReference type="SAM" id="MobiDB-lite"/>
    </source>
</evidence>
<dbReference type="AlphaFoldDB" id="A0A811JT52"/>
<feature type="region of interest" description="Disordered" evidence="1">
    <location>
        <begin position="70"/>
        <end position="102"/>
    </location>
</feature>
<name>A0A811JT52_9BILA</name>
<protein>
    <submittedName>
        <fullName evidence="2">Uncharacterized protein</fullName>
    </submittedName>
</protein>
<comment type="caution">
    <text evidence="2">The sequence shown here is derived from an EMBL/GenBank/DDBJ whole genome shotgun (WGS) entry which is preliminary data.</text>
</comment>
<sequence>MSGCRYIDDIHMEINAQFLPVPAIHLTDYQIPDLTNYNFDFRKAKDVLSPEKEQQVGSVSDVEVKPKVEIPASSPIQIATPNPLPSEKKAESANVKSEDSTSRIHHLEEFENKHNVFDQMELMTIDDKIALAELLSSSRVT</sequence>
<evidence type="ECO:0000313" key="2">
    <source>
        <dbReference type="EMBL" id="CAD5206453.1"/>
    </source>
</evidence>
<dbReference type="EMBL" id="CAJFCW020000001">
    <property type="protein sequence ID" value="CAG9081834.1"/>
    <property type="molecule type" value="Genomic_DNA"/>
</dbReference>